<dbReference type="RefSeq" id="WP_115124621.1">
    <property type="nucleotide sequence ID" value="NZ_QRAO01000007.1"/>
</dbReference>
<keyword evidence="2" id="KW-0238">DNA-binding</keyword>
<proteinExistence type="predicted"/>
<dbReference type="InterPro" id="IPR009057">
    <property type="entry name" value="Homeodomain-like_sf"/>
</dbReference>
<dbReference type="PROSITE" id="PS01124">
    <property type="entry name" value="HTH_ARAC_FAMILY_2"/>
    <property type="match status" value="1"/>
</dbReference>
<organism evidence="6 7">
    <name type="scientific">Marinirhabdus gelatinilytica</name>
    <dbReference type="NCBI Taxonomy" id="1703343"/>
    <lineage>
        <taxon>Bacteria</taxon>
        <taxon>Pseudomonadati</taxon>
        <taxon>Bacteroidota</taxon>
        <taxon>Flavobacteriia</taxon>
        <taxon>Flavobacteriales</taxon>
        <taxon>Flavobacteriaceae</taxon>
    </lineage>
</organism>
<dbReference type="Proteomes" id="UP000255317">
    <property type="component" value="Unassembled WGS sequence"/>
</dbReference>
<evidence type="ECO:0000313" key="6">
    <source>
        <dbReference type="EMBL" id="RDK83491.1"/>
    </source>
</evidence>
<dbReference type="InterPro" id="IPR018060">
    <property type="entry name" value="HTH_AraC"/>
</dbReference>
<dbReference type="Pfam" id="PF12833">
    <property type="entry name" value="HTH_18"/>
    <property type="match status" value="1"/>
</dbReference>
<dbReference type="PANTHER" id="PTHR43280">
    <property type="entry name" value="ARAC-FAMILY TRANSCRIPTIONAL REGULATOR"/>
    <property type="match status" value="1"/>
</dbReference>
<evidence type="ECO:0000256" key="1">
    <source>
        <dbReference type="ARBA" id="ARBA00023015"/>
    </source>
</evidence>
<evidence type="ECO:0000256" key="3">
    <source>
        <dbReference type="ARBA" id="ARBA00023163"/>
    </source>
</evidence>
<evidence type="ECO:0000259" key="5">
    <source>
        <dbReference type="PROSITE" id="PS01124"/>
    </source>
</evidence>
<keyword evidence="7" id="KW-1185">Reference proteome</keyword>
<evidence type="ECO:0000256" key="2">
    <source>
        <dbReference type="ARBA" id="ARBA00023125"/>
    </source>
</evidence>
<keyword evidence="1" id="KW-0805">Transcription regulation</keyword>
<sequence length="585" mass="69376">MKYLYSIFFLLCTYVVAGQEAVQDKDKLSQSRLNSLGDEALLHEYNIFYGDSIAQEKIARTYLERGRKEGDTIKMARGYDRLARIFHPEKNIRFADSILEISKNQRHKFYPAMGYLLKAYSYNKIDDFENFYLNIEKGYNKAKELDNLSLQVYASSNLVYYKSIWGDPAHALTFQKNIHKLILSDSFKQRMINEARKTKRFDLDSMYRIEKSISYQNLVHCYIYLRKLDSARLYNKNLRETVIDFEQNFLDRFISWSQATQMEIEYFDGNYEYVIELGESFLKNDSISKKYYKKDLLLYLGLAQYQKGNRKRGVNNLLKVDSIFSSHGMKDFFPYERLVYEKLIEHSKGNNDIETQVKFLNKLVIVDSVLKSRYAFFESKFIKQFETPALLAAKDEQIKYLEYQNAKPNPLIWVVLALLSTSLLLLWYYKRRQAVYRKRFLQLQQRLNTPSQVRSLQESSKKIELSQDVIAHILKQLERFEKQQRFTNPDISLRFLAKKFNTNTNYLSRVINLKMEKNFSQYLNELRIDYIIEELNENSMARKYTIKALAEECGYTNAVSFSRAFYTKTGMKPSYYVENLKKSTA</sequence>
<evidence type="ECO:0000256" key="4">
    <source>
        <dbReference type="SAM" id="Phobius"/>
    </source>
</evidence>
<dbReference type="OrthoDB" id="5295174at2"/>
<reference evidence="6 7" key="1">
    <citation type="submission" date="2018-07" db="EMBL/GenBank/DDBJ databases">
        <title>Genomic Encyclopedia of Type Strains, Phase IV (KMG-IV): sequencing the most valuable type-strain genomes for metagenomic binning, comparative biology and taxonomic classification.</title>
        <authorList>
            <person name="Goeker M."/>
        </authorList>
    </citation>
    <scope>NUCLEOTIDE SEQUENCE [LARGE SCALE GENOMIC DNA]</scope>
    <source>
        <strain evidence="6 7">DSM 101478</strain>
    </source>
</reference>
<dbReference type="GO" id="GO:0003700">
    <property type="term" value="F:DNA-binding transcription factor activity"/>
    <property type="evidence" value="ECO:0007669"/>
    <property type="project" value="InterPro"/>
</dbReference>
<keyword evidence="4" id="KW-1133">Transmembrane helix</keyword>
<dbReference type="AlphaFoldDB" id="A0A370Q543"/>
<dbReference type="Gene3D" id="1.10.10.60">
    <property type="entry name" value="Homeodomain-like"/>
    <property type="match status" value="2"/>
</dbReference>
<dbReference type="PANTHER" id="PTHR43280:SF2">
    <property type="entry name" value="HTH-TYPE TRANSCRIPTIONAL REGULATOR EXSA"/>
    <property type="match status" value="1"/>
</dbReference>
<keyword evidence="3" id="KW-0804">Transcription</keyword>
<name>A0A370Q543_9FLAO</name>
<dbReference type="EMBL" id="QRAO01000007">
    <property type="protein sequence ID" value="RDK83491.1"/>
    <property type="molecule type" value="Genomic_DNA"/>
</dbReference>
<accession>A0A370Q543</accession>
<dbReference type="SMART" id="SM00342">
    <property type="entry name" value="HTH_ARAC"/>
    <property type="match status" value="1"/>
</dbReference>
<keyword evidence="4" id="KW-0812">Transmembrane</keyword>
<comment type="caution">
    <text evidence="6">The sequence shown here is derived from an EMBL/GenBank/DDBJ whole genome shotgun (WGS) entry which is preliminary data.</text>
</comment>
<gene>
    <name evidence="6" type="ORF">C8D94_10728</name>
</gene>
<protein>
    <submittedName>
        <fullName evidence="6">Helix-turn-helix protein</fullName>
    </submittedName>
</protein>
<keyword evidence="4" id="KW-0472">Membrane</keyword>
<feature type="transmembrane region" description="Helical" evidence="4">
    <location>
        <begin position="411"/>
        <end position="429"/>
    </location>
</feature>
<dbReference type="SUPFAM" id="SSF46689">
    <property type="entry name" value="Homeodomain-like"/>
    <property type="match status" value="1"/>
</dbReference>
<evidence type="ECO:0000313" key="7">
    <source>
        <dbReference type="Proteomes" id="UP000255317"/>
    </source>
</evidence>
<feature type="domain" description="HTH araC/xylS-type" evidence="5">
    <location>
        <begin position="467"/>
        <end position="579"/>
    </location>
</feature>
<dbReference type="GO" id="GO:0043565">
    <property type="term" value="F:sequence-specific DNA binding"/>
    <property type="evidence" value="ECO:0007669"/>
    <property type="project" value="InterPro"/>
</dbReference>